<dbReference type="EMBL" id="CAJNOK010075517">
    <property type="protein sequence ID" value="CAF1673009.1"/>
    <property type="molecule type" value="Genomic_DNA"/>
</dbReference>
<sequence length="44" mass="5292">SPEFYLVYTVINDERKRELRVKRDYSDQPKTSSTQQEQQNTANQ</sequence>
<proteinExistence type="predicted"/>
<feature type="region of interest" description="Disordered" evidence="1">
    <location>
        <begin position="20"/>
        <end position="44"/>
    </location>
</feature>
<feature type="non-terminal residue" evidence="3">
    <location>
        <position position="44"/>
    </location>
</feature>
<evidence type="ECO:0000256" key="1">
    <source>
        <dbReference type="SAM" id="MobiDB-lite"/>
    </source>
</evidence>
<name>A0A8S2YEA3_9BILA</name>
<dbReference type="EMBL" id="CAJOBA010109997">
    <property type="protein sequence ID" value="CAF4550453.1"/>
    <property type="molecule type" value="Genomic_DNA"/>
</dbReference>
<evidence type="ECO:0000313" key="4">
    <source>
        <dbReference type="Proteomes" id="UP000682733"/>
    </source>
</evidence>
<reference evidence="3" key="1">
    <citation type="submission" date="2021-02" db="EMBL/GenBank/DDBJ databases">
        <authorList>
            <person name="Nowell W R."/>
        </authorList>
    </citation>
    <scope>NUCLEOTIDE SEQUENCE</scope>
</reference>
<evidence type="ECO:0000313" key="3">
    <source>
        <dbReference type="EMBL" id="CAF4550453.1"/>
    </source>
</evidence>
<dbReference type="Proteomes" id="UP000677228">
    <property type="component" value="Unassembled WGS sequence"/>
</dbReference>
<comment type="caution">
    <text evidence="3">The sequence shown here is derived from an EMBL/GenBank/DDBJ whole genome shotgun (WGS) entry which is preliminary data.</text>
</comment>
<evidence type="ECO:0000313" key="2">
    <source>
        <dbReference type="EMBL" id="CAF1673009.1"/>
    </source>
</evidence>
<feature type="compositionally biased region" description="Polar residues" evidence="1">
    <location>
        <begin position="28"/>
        <end position="44"/>
    </location>
</feature>
<dbReference type="Proteomes" id="UP000682733">
    <property type="component" value="Unassembled WGS sequence"/>
</dbReference>
<organism evidence="3 4">
    <name type="scientific">Didymodactylos carnosus</name>
    <dbReference type="NCBI Taxonomy" id="1234261"/>
    <lineage>
        <taxon>Eukaryota</taxon>
        <taxon>Metazoa</taxon>
        <taxon>Spiralia</taxon>
        <taxon>Gnathifera</taxon>
        <taxon>Rotifera</taxon>
        <taxon>Eurotatoria</taxon>
        <taxon>Bdelloidea</taxon>
        <taxon>Philodinida</taxon>
        <taxon>Philodinidae</taxon>
        <taxon>Didymodactylos</taxon>
    </lineage>
</organism>
<dbReference type="AlphaFoldDB" id="A0A8S2YEA3"/>
<accession>A0A8S2YEA3</accession>
<protein>
    <submittedName>
        <fullName evidence="3">Uncharacterized protein</fullName>
    </submittedName>
</protein>
<feature type="non-terminal residue" evidence="3">
    <location>
        <position position="1"/>
    </location>
</feature>
<gene>
    <name evidence="2" type="ORF">OVA965_LOCUS45797</name>
    <name evidence="3" type="ORF">TMI583_LOCUS49638</name>
</gene>